<comment type="caution">
    <text evidence="16">The sequence shown here is derived from an EMBL/GenBank/DDBJ whole genome shotgun (WGS) entry which is preliminary data.</text>
</comment>
<evidence type="ECO:0000256" key="6">
    <source>
        <dbReference type="ARBA" id="ARBA00022741"/>
    </source>
</evidence>
<dbReference type="SUPFAM" id="SSF55785">
    <property type="entry name" value="PYP-like sensor domain (PAS domain)"/>
    <property type="match status" value="1"/>
</dbReference>
<dbReference type="EMBL" id="SHKY01000001">
    <property type="protein sequence ID" value="RZU51444.1"/>
    <property type="molecule type" value="Genomic_DNA"/>
</dbReference>
<dbReference type="InterPro" id="IPR036097">
    <property type="entry name" value="HisK_dim/P_sf"/>
</dbReference>
<evidence type="ECO:0000256" key="10">
    <source>
        <dbReference type="PROSITE-ProRule" id="PRU00169"/>
    </source>
</evidence>
<evidence type="ECO:0000256" key="8">
    <source>
        <dbReference type="ARBA" id="ARBA00022840"/>
    </source>
</evidence>
<dbReference type="PANTHER" id="PTHR43065">
    <property type="entry name" value="SENSOR HISTIDINE KINASE"/>
    <property type="match status" value="1"/>
</dbReference>
<dbReference type="PROSITE" id="PS50110">
    <property type="entry name" value="RESPONSE_REGULATORY"/>
    <property type="match status" value="1"/>
</dbReference>
<keyword evidence="9" id="KW-0902">Two-component regulatory system</keyword>
<feature type="modified residue" description="4-aspartylphosphate" evidence="10">
    <location>
        <position position="661"/>
    </location>
</feature>
<evidence type="ECO:0000259" key="14">
    <source>
        <dbReference type="PROSITE" id="PS50112"/>
    </source>
</evidence>
<dbReference type="InterPro" id="IPR005467">
    <property type="entry name" value="His_kinase_dom"/>
</dbReference>
<keyword evidence="8" id="KW-0067">ATP-binding</keyword>
<dbReference type="SMART" id="SM00448">
    <property type="entry name" value="REC"/>
    <property type="match status" value="1"/>
</dbReference>
<dbReference type="SMART" id="SM00388">
    <property type="entry name" value="HisKA"/>
    <property type="match status" value="1"/>
</dbReference>
<keyword evidence="17" id="KW-1185">Reference proteome</keyword>
<dbReference type="PROSITE" id="PS50112">
    <property type="entry name" value="PAS"/>
    <property type="match status" value="1"/>
</dbReference>
<dbReference type="Gene3D" id="1.10.287.130">
    <property type="match status" value="1"/>
</dbReference>
<evidence type="ECO:0000259" key="15">
    <source>
        <dbReference type="PROSITE" id="PS50113"/>
    </source>
</evidence>
<evidence type="ECO:0000256" key="9">
    <source>
        <dbReference type="ARBA" id="ARBA00023012"/>
    </source>
</evidence>
<dbReference type="PROSITE" id="PS50109">
    <property type="entry name" value="HIS_KIN"/>
    <property type="match status" value="1"/>
</dbReference>
<evidence type="ECO:0000256" key="11">
    <source>
        <dbReference type="SAM" id="Phobius"/>
    </source>
</evidence>
<dbReference type="PRINTS" id="PR00344">
    <property type="entry name" value="BCTRLSENSOR"/>
</dbReference>
<feature type="domain" description="Response regulatory" evidence="13">
    <location>
        <begin position="613"/>
        <end position="726"/>
    </location>
</feature>
<dbReference type="EC" id="2.7.13.3" evidence="3"/>
<evidence type="ECO:0000313" key="17">
    <source>
        <dbReference type="Proteomes" id="UP000292564"/>
    </source>
</evidence>
<dbReference type="InterPro" id="IPR035965">
    <property type="entry name" value="PAS-like_dom_sf"/>
</dbReference>
<gene>
    <name evidence="16" type="ORF">EV385_3272</name>
</gene>
<keyword evidence="6" id="KW-0547">Nucleotide-binding</keyword>
<keyword evidence="4 10" id="KW-0597">Phosphoprotein</keyword>
<feature type="domain" description="Histidine kinase" evidence="12">
    <location>
        <begin position="374"/>
        <end position="591"/>
    </location>
</feature>
<evidence type="ECO:0000313" key="16">
    <source>
        <dbReference type="EMBL" id="RZU51444.1"/>
    </source>
</evidence>
<name>A0A4Q7ZLG9_9ACTN</name>
<dbReference type="AlphaFoldDB" id="A0A4Q7ZLG9"/>
<sequence>MHSSRRVHVGARLGGVFGLVALLLIISIGVAVDNILTLRRADRQVAESAALQRDASTAKFRAADFNGWQTGYAFDTIRGVPGAAADDGVQRSLFLASTAAFRQDLARIAAHPLTPAQEQQLSIAQDAFDHFMDLDAQIVAGYRSGDPAQIAAANDLVAGEELQWFATAADAVNHLAELARADADADTATALRTSSRALTIMIVVGVACVLLAIVLTWVATRTAANTARHKATLAAIVEQSADATVALTLDGIVTVWNSGAERIYGYTAEEAIGSSAARFLLPSRAHMVRVGLSEVIAGRQFQVEGGLRIRKDGTQIKVSSVTMPIRDENGVVVAAAVLERDITARMRREADEKLATDRAARTARLESLGQLAGGVAHDFNNLLAIILNCAEFIADEPGEQAAEDLARIRDAAQRGQALTSQLLLFAKREPTQDESVDLNSAVAGARDLLGRTLGASITLRCQTYDGALPVRTDRGRLDQILLNLVINARDAMPDGGVIQIDTDRVDLAEDGTLPLPPGHYAQLTVSDNGIGMSAEVRDRLFEPFFTTKAQKGTGLGLATVYGIVLAAEGTIRVDSTPGVGTTFRIVLPIVTAPAEAGRELTPMPGRRQGNGERVLVVEDEDALRDVVVRILNRNGYRTIAVRDADAALQMDLDAVDLLITDMMLPDRSGPAVADEMHSRRPGLPVVFMTGQGDPVVVSQSGAFEATRVVFKPFSAAELLDTIGKALEVTAPHPA</sequence>
<feature type="domain" description="PAC" evidence="15">
    <location>
        <begin position="301"/>
        <end position="354"/>
    </location>
</feature>
<dbReference type="Pfam" id="PF00512">
    <property type="entry name" value="HisKA"/>
    <property type="match status" value="1"/>
</dbReference>
<evidence type="ECO:0000256" key="3">
    <source>
        <dbReference type="ARBA" id="ARBA00012438"/>
    </source>
</evidence>
<dbReference type="CDD" id="cd00156">
    <property type="entry name" value="REC"/>
    <property type="match status" value="1"/>
</dbReference>
<dbReference type="Gene3D" id="3.40.50.2300">
    <property type="match status" value="1"/>
</dbReference>
<dbReference type="InterPro" id="IPR036890">
    <property type="entry name" value="HATPase_C_sf"/>
</dbReference>
<dbReference type="InterPro" id="IPR011006">
    <property type="entry name" value="CheY-like_superfamily"/>
</dbReference>
<dbReference type="Pfam" id="PF02518">
    <property type="entry name" value="HATPase_c"/>
    <property type="match status" value="1"/>
</dbReference>
<dbReference type="InterPro" id="IPR003594">
    <property type="entry name" value="HATPase_dom"/>
</dbReference>
<keyword evidence="11" id="KW-0812">Transmembrane</keyword>
<dbReference type="Pfam" id="PF00072">
    <property type="entry name" value="Response_reg"/>
    <property type="match status" value="1"/>
</dbReference>
<dbReference type="OrthoDB" id="9764154at2"/>
<proteinExistence type="predicted"/>
<evidence type="ECO:0000259" key="12">
    <source>
        <dbReference type="PROSITE" id="PS50109"/>
    </source>
</evidence>
<dbReference type="SMART" id="SM00387">
    <property type="entry name" value="HATPase_c"/>
    <property type="match status" value="1"/>
</dbReference>
<dbReference type="Gene3D" id="3.30.565.10">
    <property type="entry name" value="Histidine kinase-like ATPase, C-terminal domain"/>
    <property type="match status" value="1"/>
</dbReference>
<evidence type="ECO:0000259" key="13">
    <source>
        <dbReference type="PROSITE" id="PS50110"/>
    </source>
</evidence>
<evidence type="ECO:0000256" key="1">
    <source>
        <dbReference type="ARBA" id="ARBA00000085"/>
    </source>
</evidence>
<evidence type="ECO:0000256" key="2">
    <source>
        <dbReference type="ARBA" id="ARBA00004236"/>
    </source>
</evidence>
<dbReference type="NCBIfam" id="TIGR00229">
    <property type="entry name" value="sensory_box"/>
    <property type="match status" value="1"/>
</dbReference>
<evidence type="ECO:0000256" key="4">
    <source>
        <dbReference type="ARBA" id="ARBA00022553"/>
    </source>
</evidence>
<feature type="transmembrane region" description="Helical" evidence="11">
    <location>
        <begin position="197"/>
        <end position="219"/>
    </location>
</feature>
<dbReference type="GO" id="GO:0005524">
    <property type="term" value="F:ATP binding"/>
    <property type="evidence" value="ECO:0007669"/>
    <property type="project" value="UniProtKB-KW"/>
</dbReference>
<evidence type="ECO:0000256" key="7">
    <source>
        <dbReference type="ARBA" id="ARBA00022777"/>
    </source>
</evidence>
<dbReference type="GO" id="GO:0006355">
    <property type="term" value="P:regulation of DNA-templated transcription"/>
    <property type="evidence" value="ECO:0007669"/>
    <property type="project" value="InterPro"/>
</dbReference>
<dbReference type="CDD" id="cd00130">
    <property type="entry name" value="PAS"/>
    <property type="match status" value="1"/>
</dbReference>
<dbReference type="InterPro" id="IPR001789">
    <property type="entry name" value="Sig_transdc_resp-reg_receiver"/>
</dbReference>
<accession>A0A4Q7ZLG9</accession>
<dbReference type="SUPFAM" id="SSF47384">
    <property type="entry name" value="Homodimeric domain of signal transducing histidine kinase"/>
    <property type="match status" value="1"/>
</dbReference>
<keyword evidence="11" id="KW-1133">Transmembrane helix</keyword>
<dbReference type="PANTHER" id="PTHR43065:SF46">
    <property type="entry name" value="C4-DICARBOXYLATE TRANSPORT SENSOR PROTEIN DCTB"/>
    <property type="match status" value="1"/>
</dbReference>
<evidence type="ECO:0000256" key="5">
    <source>
        <dbReference type="ARBA" id="ARBA00022679"/>
    </source>
</evidence>
<dbReference type="SUPFAM" id="SSF52172">
    <property type="entry name" value="CheY-like"/>
    <property type="match status" value="1"/>
</dbReference>
<dbReference type="Gene3D" id="3.30.450.20">
    <property type="entry name" value="PAS domain"/>
    <property type="match status" value="1"/>
</dbReference>
<dbReference type="InterPro" id="IPR000700">
    <property type="entry name" value="PAS-assoc_C"/>
</dbReference>
<feature type="domain" description="PAS" evidence="14">
    <location>
        <begin position="229"/>
        <end position="299"/>
    </location>
</feature>
<comment type="subcellular location">
    <subcellularLocation>
        <location evidence="2">Cell membrane</location>
    </subcellularLocation>
</comment>
<keyword evidence="7" id="KW-0418">Kinase</keyword>
<keyword evidence="5" id="KW-0808">Transferase</keyword>
<dbReference type="InterPro" id="IPR013767">
    <property type="entry name" value="PAS_fold"/>
</dbReference>
<protein>
    <recommendedName>
        <fullName evidence="3">histidine kinase</fullName>
        <ecNumber evidence="3">2.7.13.3</ecNumber>
    </recommendedName>
</protein>
<feature type="transmembrane region" description="Helical" evidence="11">
    <location>
        <begin position="12"/>
        <end position="36"/>
    </location>
</feature>
<reference evidence="16 17" key="1">
    <citation type="submission" date="2019-02" db="EMBL/GenBank/DDBJ databases">
        <title>Sequencing the genomes of 1000 actinobacteria strains.</title>
        <authorList>
            <person name="Klenk H.-P."/>
        </authorList>
    </citation>
    <scope>NUCLEOTIDE SEQUENCE [LARGE SCALE GENOMIC DNA]</scope>
    <source>
        <strain evidence="16 17">DSM 45162</strain>
    </source>
</reference>
<dbReference type="SUPFAM" id="SSF55874">
    <property type="entry name" value="ATPase domain of HSP90 chaperone/DNA topoisomerase II/histidine kinase"/>
    <property type="match status" value="1"/>
</dbReference>
<organism evidence="16 17">
    <name type="scientific">Krasilnikovia cinnamomea</name>
    <dbReference type="NCBI Taxonomy" id="349313"/>
    <lineage>
        <taxon>Bacteria</taxon>
        <taxon>Bacillati</taxon>
        <taxon>Actinomycetota</taxon>
        <taxon>Actinomycetes</taxon>
        <taxon>Micromonosporales</taxon>
        <taxon>Micromonosporaceae</taxon>
        <taxon>Krasilnikovia</taxon>
    </lineage>
</organism>
<comment type="catalytic activity">
    <reaction evidence="1">
        <text>ATP + protein L-histidine = ADP + protein N-phospho-L-histidine.</text>
        <dbReference type="EC" id="2.7.13.3"/>
    </reaction>
</comment>
<dbReference type="GO" id="GO:0005886">
    <property type="term" value="C:plasma membrane"/>
    <property type="evidence" value="ECO:0007669"/>
    <property type="project" value="UniProtKB-SubCell"/>
</dbReference>
<dbReference type="PROSITE" id="PS50113">
    <property type="entry name" value="PAC"/>
    <property type="match status" value="1"/>
</dbReference>
<keyword evidence="11" id="KW-0472">Membrane</keyword>
<dbReference type="RefSeq" id="WP_130510211.1">
    <property type="nucleotide sequence ID" value="NZ_SHKY01000001.1"/>
</dbReference>
<dbReference type="SMART" id="SM00091">
    <property type="entry name" value="PAS"/>
    <property type="match status" value="1"/>
</dbReference>
<dbReference type="Proteomes" id="UP000292564">
    <property type="component" value="Unassembled WGS sequence"/>
</dbReference>
<dbReference type="InterPro" id="IPR003661">
    <property type="entry name" value="HisK_dim/P_dom"/>
</dbReference>
<dbReference type="GO" id="GO:0000155">
    <property type="term" value="F:phosphorelay sensor kinase activity"/>
    <property type="evidence" value="ECO:0007669"/>
    <property type="project" value="InterPro"/>
</dbReference>
<dbReference type="InterPro" id="IPR000014">
    <property type="entry name" value="PAS"/>
</dbReference>
<dbReference type="Pfam" id="PF00989">
    <property type="entry name" value="PAS"/>
    <property type="match status" value="1"/>
</dbReference>
<dbReference type="InterPro" id="IPR004358">
    <property type="entry name" value="Sig_transdc_His_kin-like_C"/>
</dbReference>